<proteinExistence type="predicted"/>
<keyword evidence="2 3" id="KW-0802">TPR repeat</keyword>
<dbReference type="Pfam" id="PF13181">
    <property type="entry name" value="TPR_8"/>
    <property type="match status" value="2"/>
</dbReference>
<dbReference type="SMART" id="SM00028">
    <property type="entry name" value="TPR"/>
    <property type="match status" value="3"/>
</dbReference>
<accession>A0ABV8Z7N8</accession>
<feature type="repeat" description="TPR" evidence="3">
    <location>
        <begin position="192"/>
        <end position="225"/>
    </location>
</feature>
<evidence type="ECO:0000259" key="4">
    <source>
        <dbReference type="Pfam" id="PF06877"/>
    </source>
</evidence>
<gene>
    <name evidence="5" type="ORF">ACFO3N_03010</name>
</gene>
<protein>
    <submittedName>
        <fullName evidence="5">Tetratricopeptide repeat protein</fullName>
    </submittedName>
</protein>
<comment type="caution">
    <text evidence="5">The sequence shown here is derived from an EMBL/GenBank/DDBJ whole genome shotgun (WGS) entry which is preliminary data.</text>
</comment>
<keyword evidence="1" id="KW-0677">Repeat</keyword>
<dbReference type="InterPro" id="IPR019734">
    <property type="entry name" value="TPR_rpt"/>
</dbReference>
<dbReference type="Gene3D" id="1.25.40.10">
    <property type="entry name" value="Tetratricopeptide repeat domain"/>
    <property type="match status" value="2"/>
</dbReference>
<sequence length="269" mass="31249">MENTNDRIENITKIFSHLELMGVDTNQPFFIDEDNKKLKNLALKLQKKSFKPVFIKNQEGIFQLHIEKAETHTKETLLKQLVEFDELANSEKIKSFDGWDIGNIDPSKPIISNQLENKTYDLTQVNLYNYAVELLENNLFDKAIMAFDKCIDIKIEIENSLYKQFICFDYLGDAENAILKLKEVLKINPNHFKACYNLGALSYDIKDYEDSVEYYEKASKINSEDDSVFYGISLSQYCLGNMEEAQINSKRALEINPKNENARHLLKMI</sequence>
<keyword evidence="6" id="KW-1185">Reference proteome</keyword>
<dbReference type="InterPro" id="IPR011990">
    <property type="entry name" value="TPR-like_helical_dom_sf"/>
</dbReference>
<reference evidence="6" key="1">
    <citation type="journal article" date="2019" name="Int. J. Syst. Evol. Microbiol.">
        <title>The Global Catalogue of Microorganisms (GCM) 10K type strain sequencing project: providing services to taxonomists for standard genome sequencing and annotation.</title>
        <authorList>
            <consortium name="The Broad Institute Genomics Platform"/>
            <consortium name="The Broad Institute Genome Sequencing Center for Infectious Disease"/>
            <person name="Wu L."/>
            <person name="Ma J."/>
        </authorList>
    </citation>
    <scope>NUCLEOTIDE SEQUENCE [LARGE SCALE GENOMIC DNA]</scope>
    <source>
        <strain evidence="6">NBRC 103627</strain>
    </source>
</reference>
<evidence type="ECO:0000313" key="6">
    <source>
        <dbReference type="Proteomes" id="UP001596003"/>
    </source>
</evidence>
<evidence type="ECO:0000256" key="1">
    <source>
        <dbReference type="ARBA" id="ARBA00022737"/>
    </source>
</evidence>
<dbReference type="EMBL" id="JBHSFY010000001">
    <property type="protein sequence ID" value="MFC4476027.1"/>
    <property type="molecule type" value="Genomic_DNA"/>
</dbReference>
<name>A0ABV8Z7N8_9FLAO</name>
<organism evidence="5 6">
    <name type="scientific">Flavobacterium chungangensis</name>
    <dbReference type="NCBI Taxonomy" id="2708132"/>
    <lineage>
        <taxon>Bacteria</taxon>
        <taxon>Pseudomonadati</taxon>
        <taxon>Bacteroidota</taxon>
        <taxon>Flavobacteriia</taxon>
        <taxon>Flavobacteriales</taxon>
        <taxon>Flavobacteriaceae</taxon>
        <taxon>Flavobacterium</taxon>
    </lineage>
</organism>
<dbReference type="InterPro" id="IPR009671">
    <property type="entry name" value="RraB_dom"/>
</dbReference>
<dbReference type="PANTHER" id="PTHR44943:SF8">
    <property type="entry name" value="TPR REPEAT-CONTAINING PROTEIN MJ0263"/>
    <property type="match status" value="1"/>
</dbReference>
<dbReference type="PANTHER" id="PTHR44943">
    <property type="entry name" value="CELLULOSE SYNTHASE OPERON PROTEIN C"/>
    <property type="match status" value="1"/>
</dbReference>
<dbReference type="RefSeq" id="WP_379795164.1">
    <property type="nucleotide sequence ID" value="NZ_JBHSFY010000001.1"/>
</dbReference>
<evidence type="ECO:0000256" key="2">
    <source>
        <dbReference type="ARBA" id="ARBA00022803"/>
    </source>
</evidence>
<dbReference type="Pfam" id="PF06877">
    <property type="entry name" value="RraB"/>
    <property type="match status" value="1"/>
</dbReference>
<dbReference type="Proteomes" id="UP001596003">
    <property type="component" value="Unassembled WGS sequence"/>
</dbReference>
<evidence type="ECO:0000256" key="3">
    <source>
        <dbReference type="PROSITE-ProRule" id="PRU00339"/>
    </source>
</evidence>
<dbReference type="Pfam" id="PF07719">
    <property type="entry name" value="TPR_2"/>
    <property type="match status" value="1"/>
</dbReference>
<dbReference type="InterPro" id="IPR013105">
    <property type="entry name" value="TPR_2"/>
</dbReference>
<feature type="domain" description="Regulator of ribonuclease activity B" evidence="4">
    <location>
        <begin position="13"/>
        <end position="100"/>
    </location>
</feature>
<dbReference type="PROSITE" id="PS50005">
    <property type="entry name" value="TPR"/>
    <property type="match status" value="1"/>
</dbReference>
<dbReference type="SUPFAM" id="SSF48452">
    <property type="entry name" value="TPR-like"/>
    <property type="match status" value="1"/>
</dbReference>
<evidence type="ECO:0000313" key="5">
    <source>
        <dbReference type="EMBL" id="MFC4476027.1"/>
    </source>
</evidence>
<dbReference type="InterPro" id="IPR051685">
    <property type="entry name" value="Ycf3/AcsC/BcsC/TPR_MFPF"/>
</dbReference>